<sequence length="194" mass="21969">MTGKNAPAGKSGGKETQDVPLPVFKVSGEKLDLGCGHNKLQGSFGVDFVKTGCADLQWDLDKKLPQKFWGKYDLVFSAGVLDHLGNPLNFLQNCCTYAKPNGFVQAIVDNADYWRYHKKAWPFGNYHAGLWYRENKLAKVQHKMLFQLGHLRNLFTLAGLKPVEESYFWRRSLDYLFPKHLGNAYISIVGKKGK</sequence>
<protein>
    <submittedName>
        <fullName evidence="1">Methyltransferase domain-containing protein</fullName>
    </submittedName>
</protein>
<dbReference type="GO" id="GO:0008168">
    <property type="term" value="F:methyltransferase activity"/>
    <property type="evidence" value="ECO:0007669"/>
    <property type="project" value="UniProtKB-KW"/>
</dbReference>
<evidence type="ECO:0000313" key="1">
    <source>
        <dbReference type="EMBL" id="MBN2067356.1"/>
    </source>
</evidence>
<organism evidence="1 2">
    <name type="scientific">Candidatus Iainarchaeum sp</name>
    <dbReference type="NCBI Taxonomy" id="3101447"/>
    <lineage>
        <taxon>Archaea</taxon>
        <taxon>Candidatus Iainarchaeota</taxon>
        <taxon>Candidatus Iainarchaeia</taxon>
        <taxon>Candidatus Iainarchaeales</taxon>
        <taxon>Candidatus Iainarchaeaceae</taxon>
        <taxon>Candidatus Iainarchaeum</taxon>
    </lineage>
</organism>
<dbReference type="GO" id="GO:0032259">
    <property type="term" value="P:methylation"/>
    <property type="evidence" value="ECO:0007669"/>
    <property type="project" value="UniProtKB-KW"/>
</dbReference>
<reference evidence="1" key="1">
    <citation type="submission" date="2021-01" db="EMBL/GenBank/DDBJ databases">
        <title>Active Sulfur Cycling in an Early Earth Analoge.</title>
        <authorList>
            <person name="Hahn C.R."/>
            <person name="Youssef N.H."/>
            <person name="Elshahed M."/>
        </authorList>
    </citation>
    <scope>NUCLEOTIDE SEQUENCE</scope>
    <source>
        <strain evidence="1">Zod_Metabat.1151</strain>
    </source>
</reference>
<proteinExistence type="predicted"/>
<dbReference type="Gene3D" id="3.40.50.150">
    <property type="entry name" value="Vaccinia Virus protein VP39"/>
    <property type="match status" value="1"/>
</dbReference>
<dbReference type="AlphaFoldDB" id="A0A938YTR2"/>
<name>A0A938YTR2_9ARCH</name>
<keyword evidence="1" id="KW-0808">Transferase</keyword>
<dbReference type="SUPFAM" id="SSF53335">
    <property type="entry name" value="S-adenosyl-L-methionine-dependent methyltransferases"/>
    <property type="match status" value="1"/>
</dbReference>
<dbReference type="InterPro" id="IPR029063">
    <property type="entry name" value="SAM-dependent_MTases_sf"/>
</dbReference>
<dbReference type="Pfam" id="PF13489">
    <property type="entry name" value="Methyltransf_23"/>
    <property type="match status" value="1"/>
</dbReference>
<dbReference type="Proteomes" id="UP000809243">
    <property type="component" value="Unassembled WGS sequence"/>
</dbReference>
<gene>
    <name evidence="1" type="ORF">JW744_02720</name>
</gene>
<evidence type="ECO:0000313" key="2">
    <source>
        <dbReference type="Proteomes" id="UP000809243"/>
    </source>
</evidence>
<keyword evidence="1" id="KW-0489">Methyltransferase</keyword>
<dbReference type="EMBL" id="JAFGDB010000043">
    <property type="protein sequence ID" value="MBN2067356.1"/>
    <property type="molecule type" value="Genomic_DNA"/>
</dbReference>
<comment type="caution">
    <text evidence="1">The sequence shown here is derived from an EMBL/GenBank/DDBJ whole genome shotgun (WGS) entry which is preliminary data.</text>
</comment>
<accession>A0A938YTR2</accession>